<feature type="compositionally biased region" description="Low complexity" evidence="1">
    <location>
        <begin position="24"/>
        <end position="36"/>
    </location>
</feature>
<sequence>PPKEAQSSMRAGGRGSTQSSKNYSTNTLESETSLTSKGLSPWVHPKRYNQRWRCSFHEEKGHRTKNCRALKEFLDLVRDGHLKEFIADEKTRREKDGKIESQVQQRDNEIDRTADKKDYLPLGTIHMIGGPNYPDLEIGSVERSEWNKCTRFSRFNHWLRSQVKQYSSQGASCSPKLTRGYIIPILPLVIQLKMNGYDMKQIMVDTGSSVEVMYYNLFKLKLTQSNLKSAWASFGG</sequence>
<feature type="non-terminal residue" evidence="2">
    <location>
        <position position="1"/>
    </location>
</feature>
<dbReference type="EMBL" id="KC924406">
    <property type="protein sequence ID" value="AGS58184.1"/>
    <property type="molecule type" value="mRNA"/>
</dbReference>
<feature type="region of interest" description="Disordered" evidence="1">
    <location>
        <begin position="1"/>
        <end position="40"/>
    </location>
</feature>
<reference evidence="2" key="1">
    <citation type="submission" date="2013-04" db="EMBL/GenBank/DDBJ databases">
        <title>Cloning and expression of disease resistance-related genes from Actinidia.</title>
        <authorList>
            <person name="Lei Y."/>
            <person name="Fan H."/>
        </authorList>
    </citation>
    <scope>NUCLEOTIDE SEQUENCE</scope>
</reference>
<protein>
    <recommendedName>
        <fullName evidence="3">Gag-pol polyprotein</fullName>
    </recommendedName>
</protein>
<evidence type="ECO:0008006" key="3">
    <source>
        <dbReference type="Google" id="ProtNLM"/>
    </source>
</evidence>
<name>S5UNY9_ACTER</name>
<feature type="non-terminal residue" evidence="2">
    <location>
        <position position="236"/>
    </location>
</feature>
<evidence type="ECO:0000313" key="2">
    <source>
        <dbReference type="EMBL" id="AGS58184.1"/>
    </source>
</evidence>
<dbReference type="AlphaFoldDB" id="S5UNY9"/>
<evidence type="ECO:0000256" key="1">
    <source>
        <dbReference type="SAM" id="MobiDB-lite"/>
    </source>
</evidence>
<proteinExistence type="evidence at transcript level"/>
<accession>S5UNY9</accession>
<organism evidence="2">
    <name type="scientific">Actinidia eriantha</name>
    <name type="common">Velvet vine</name>
    <name type="synonym">Actinidia fulvicoma var. lanata</name>
    <dbReference type="NCBI Taxonomy" id="165200"/>
    <lineage>
        <taxon>Eukaryota</taxon>
        <taxon>Viridiplantae</taxon>
        <taxon>Streptophyta</taxon>
        <taxon>Embryophyta</taxon>
        <taxon>Tracheophyta</taxon>
        <taxon>Spermatophyta</taxon>
        <taxon>Magnoliopsida</taxon>
        <taxon>eudicotyledons</taxon>
        <taxon>Gunneridae</taxon>
        <taxon>Pentapetalae</taxon>
        <taxon>asterids</taxon>
        <taxon>Ericales</taxon>
        <taxon>Actinidiaceae</taxon>
        <taxon>Actinidia</taxon>
    </lineage>
</organism>